<dbReference type="PaxDb" id="29760-VIT_01s0010g00500.t01"/>
<sequence>MKKNLRNYYVESVSFRLYALKSYQIWSWIYYKQSSNH</sequence>
<gene>
    <name evidence="1" type="ordered locus">VIT_01s0010g00500</name>
</gene>
<organism evidence="1 2">
    <name type="scientific">Vitis vinifera</name>
    <name type="common">Grape</name>
    <dbReference type="NCBI Taxonomy" id="29760"/>
    <lineage>
        <taxon>Eukaryota</taxon>
        <taxon>Viridiplantae</taxon>
        <taxon>Streptophyta</taxon>
        <taxon>Embryophyta</taxon>
        <taxon>Tracheophyta</taxon>
        <taxon>Spermatophyta</taxon>
        <taxon>Magnoliopsida</taxon>
        <taxon>eudicotyledons</taxon>
        <taxon>Gunneridae</taxon>
        <taxon>Pentapetalae</taxon>
        <taxon>rosids</taxon>
        <taxon>Vitales</taxon>
        <taxon>Vitaceae</taxon>
        <taxon>Viteae</taxon>
        <taxon>Vitis</taxon>
    </lineage>
</organism>
<dbReference type="AlphaFoldDB" id="D7TA71"/>
<keyword evidence="2" id="KW-1185">Reference proteome</keyword>
<dbReference type="EMBL" id="FN595754">
    <property type="protein sequence ID" value="CBI27393.3"/>
    <property type="molecule type" value="Genomic_DNA"/>
</dbReference>
<protein>
    <submittedName>
        <fullName evidence="1">Uncharacterized protein</fullName>
    </submittedName>
</protein>
<dbReference type="InParanoid" id="D7TA71"/>
<evidence type="ECO:0000313" key="1">
    <source>
        <dbReference type="EMBL" id="CBI27393.3"/>
    </source>
</evidence>
<proteinExistence type="predicted"/>
<reference evidence="2" key="1">
    <citation type="journal article" date="2007" name="Nature">
        <title>The grapevine genome sequence suggests ancestral hexaploidization in major angiosperm phyla.</title>
        <authorList>
            <consortium name="The French-Italian Public Consortium for Grapevine Genome Characterization."/>
            <person name="Jaillon O."/>
            <person name="Aury J.-M."/>
            <person name="Noel B."/>
            <person name="Policriti A."/>
            <person name="Clepet C."/>
            <person name="Casagrande A."/>
            <person name="Choisne N."/>
            <person name="Aubourg S."/>
            <person name="Vitulo N."/>
            <person name="Jubin C."/>
            <person name="Vezzi A."/>
            <person name="Legeai F."/>
            <person name="Hugueney P."/>
            <person name="Dasilva C."/>
            <person name="Horner D."/>
            <person name="Mica E."/>
            <person name="Jublot D."/>
            <person name="Poulain J."/>
            <person name="Bruyere C."/>
            <person name="Billault A."/>
            <person name="Segurens B."/>
            <person name="Gouyvenoux M."/>
            <person name="Ugarte E."/>
            <person name="Cattonaro F."/>
            <person name="Anthouard V."/>
            <person name="Vico V."/>
            <person name="Del Fabbro C."/>
            <person name="Alaux M."/>
            <person name="Di Gaspero G."/>
            <person name="Dumas V."/>
            <person name="Felice N."/>
            <person name="Paillard S."/>
            <person name="Juman I."/>
            <person name="Moroldo M."/>
            <person name="Scalabrin S."/>
            <person name="Canaguier A."/>
            <person name="Le Clainche I."/>
            <person name="Malacrida G."/>
            <person name="Durand E."/>
            <person name="Pesole G."/>
            <person name="Laucou V."/>
            <person name="Chatelet P."/>
            <person name="Merdinoglu D."/>
            <person name="Delledonne M."/>
            <person name="Pezzotti M."/>
            <person name="Lecharny A."/>
            <person name="Scarpelli C."/>
            <person name="Artiguenave F."/>
            <person name="Pe M.E."/>
            <person name="Valle G."/>
            <person name="Morgante M."/>
            <person name="Caboche M."/>
            <person name="Adam-Blondon A.-F."/>
            <person name="Weissenbach J."/>
            <person name="Quetier F."/>
            <person name="Wincker P."/>
        </authorList>
    </citation>
    <scope>NUCLEOTIDE SEQUENCE [LARGE SCALE GENOMIC DNA]</scope>
    <source>
        <strain evidence="2">cv. Pinot noir / PN40024</strain>
    </source>
</reference>
<dbReference type="Proteomes" id="UP000009183">
    <property type="component" value="Chromosome 1"/>
</dbReference>
<accession>D7TA71</accession>
<dbReference type="HOGENOM" id="CLU_3352080_0_0_1"/>
<evidence type="ECO:0000313" key="2">
    <source>
        <dbReference type="Proteomes" id="UP000009183"/>
    </source>
</evidence>
<name>D7TA71_VITVI</name>